<evidence type="ECO:0000313" key="3">
    <source>
        <dbReference type="Proteomes" id="UP000673552"/>
    </source>
</evidence>
<accession>A0A836GU03</accession>
<feature type="compositionally biased region" description="Basic and acidic residues" evidence="1">
    <location>
        <begin position="469"/>
        <end position="486"/>
    </location>
</feature>
<keyword evidence="3" id="KW-1185">Reference proteome</keyword>
<organism evidence="2 3">
    <name type="scientific">Leishmania martiniquensis</name>
    <dbReference type="NCBI Taxonomy" id="1580590"/>
    <lineage>
        <taxon>Eukaryota</taxon>
        <taxon>Discoba</taxon>
        <taxon>Euglenozoa</taxon>
        <taxon>Kinetoplastea</taxon>
        <taxon>Metakinetoplastina</taxon>
        <taxon>Trypanosomatida</taxon>
        <taxon>Trypanosomatidae</taxon>
        <taxon>Leishmaniinae</taxon>
        <taxon>Leishmania</taxon>
    </lineage>
</organism>
<feature type="compositionally biased region" description="Low complexity" evidence="1">
    <location>
        <begin position="87"/>
        <end position="96"/>
    </location>
</feature>
<dbReference type="OrthoDB" id="266806at2759"/>
<feature type="compositionally biased region" description="Basic and acidic residues" evidence="1">
    <location>
        <begin position="68"/>
        <end position="77"/>
    </location>
</feature>
<feature type="region of interest" description="Disordered" evidence="1">
    <location>
        <begin position="378"/>
        <end position="399"/>
    </location>
</feature>
<protein>
    <submittedName>
        <fullName evidence="2">Uncharacterized protein</fullName>
    </submittedName>
</protein>
<sequence length="748" mass="83351">MSAIRARSRHRDQPPSSSRWWYYEGEVNGRPTSERTSHSTPHRCYSSPQQRSHHSRGVSSPRQGLGRFAREPYRCPMDDYTPEDGALPLRRQSTQPPRRRSSPTSHLNGDYEQKWVYHRRAVEPTSPRRHLTERKRYSSPRHAAPVNHTSSTAPAVAENGKRAPPRRSARASPNGSPRRSHRQREASQLGHDSGVRIFRQRHGHSSASPHRSHGPVGSPSRHEHRAPSSHRPRHASTDPQARSPRGSAQRHRHSGRARPASPALATEATRRHDPLRHRSSYHGEVAAKSEATPHRSRKHSRSKRDCSAEKEAYSPARHASAHRSRSSRPESRRHSERRRRQHHTATPESVREGSRHSCHIPLLHTLSEDRYALLPPSTESKHVRSAANSHTHARPRSGSYIEVISVHSARQGSTNGWSHSHSSAPHSPRRPREDSPAVVISSPRGQKIMQRIDSTRHWIQKMKEEVKKDRESVLQEGEGAAHERSARRSLRKEHRDSTTRAESARRHRTSSAGSRRETQAAAPQPASADAQVASRRYAYQAIPVGVSSDEPRRASEQPAPPTHGTLHNSSRRSAETTSVRGPTPRTPTPNLDPRGAAVGTVESSREGGVDSPIFFMSFLDGNTFDSTARLCQYNVDLADSLSDEHLGILRAAVFDNNEEAFAELLYGDDVEAEIGDVAATLGPSEDPVVQRELVLLQRAAVRRFNDKCAKALQMLLSADGGLGEAVQVAASQRERQAYQVEGPAMVVS</sequence>
<feature type="compositionally biased region" description="Basic residues" evidence="1">
    <location>
        <begin position="1"/>
        <end position="10"/>
    </location>
</feature>
<dbReference type="Proteomes" id="UP000673552">
    <property type="component" value="Chromosome 36"/>
</dbReference>
<dbReference type="KEGG" id="lmat:92510457"/>
<evidence type="ECO:0000256" key="1">
    <source>
        <dbReference type="SAM" id="MobiDB-lite"/>
    </source>
</evidence>
<dbReference type="AlphaFoldDB" id="A0A836GU03"/>
<reference evidence="2 3" key="1">
    <citation type="submission" date="2021-03" db="EMBL/GenBank/DDBJ databases">
        <title>Leishmania (Mundinia) martiniquensis Genome sequencing and assembly.</title>
        <authorList>
            <person name="Almutairi H."/>
            <person name="Gatherer D."/>
        </authorList>
    </citation>
    <scope>NUCLEOTIDE SEQUENCE [LARGE SCALE GENOMIC DNA]</scope>
    <source>
        <strain evidence="2">LSCM1</strain>
    </source>
</reference>
<feature type="compositionally biased region" description="Basic residues" evidence="1">
    <location>
        <begin position="222"/>
        <end position="234"/>
    </location>
</feature>
<feature type="compositionally biased region" description="Basic and acidic residues" evidence="1">
    <location>
        <begin position="493"/>
        <end position="504"/>
    </location>
</feature>
<feature type="compositionally biased region" description="Basic residues" evidence="1">
    <location>
        <begin position="334"/>
        <end position="343"/>
    </location>
</feature>
<feature type="region of interest" description="Disordered" evidence="1">
    <location>
        <begin position="1"/>
        <end position="356"/>
    </location>
</feature>
<dbReference type="GeneID" id="92510457"/>
<feature type="region of interest" description="Disordered" evidence="1">
    <location>
        <begin position="411"/>
        <end position="454"/>
    </location>
</feature>
<feature type="compositionally biased region" description="Low complexity" evidence="1">
    <location>
        <begin position="519"/>
        <end position="534"/>
    </location>
</feature>
<feature type="compositionally biased region" description="Basic and acidic residues" evidence="1">
    <location>
        <begin position="303"/>
        <end position="312"/>
    </location>
</feature>
<comment type="caution">
    <text evidence="2">The sequence shown here is derived from an EMBL/GenBank/DDBJ whole genome shotgun (WGS) entry which is preliminary data.</text>
</comment>
<evidence type="ECO:0000313" key="2">
    <source>
        <dbReference type="EMBL" id="KAG5464113.1"/>
    </source>
</evidence>
<dbReference type="EMBL" id="JAFEUZ010000036">
    <property type="protein sequence ID" value="KAG5464113.1"/>
    <property type="molecule type" value="Genomic_DNA"/>
</dbReference>
<proteinExistence type="predicted"/>
<feature type="compositionally biased region" description="Basic residues" evidence="1">
    <location>
        <begin position="127"/>
        <end position="139"/>
    </location>
</feature>
<feature type="region of interest" description="Disordered" evidence="1">
    <location>
        <begin position="469"/>
        <end position="606"/>
    </location>
</feature>
<name>A0A836GU03_9TRYP</name>
<dbReference type="RefSeq" id="XP_067174050.1">
    <property type="nucleotide sequence ID" value="XM_067317945.1"/>
</dbReference>
<gene>
    <name evidence="2" type="ORF">LSCM1_00293</name>
</gene>